<name>A0A438MXE0_EXOME</name>
<gene>
    <name evidence="3" type="ORF">B0A52_08142</name>
</gene>
<proteinExistence type="predicted"/>
<dbReference type="Proteomes" id="UP000288859">
    <property type="component" value="Unassembled WGS sequence"/>
</dbReference>
<feature type="region of interest" description="Disordered" evidence="1">
    <location>
        <begin position="39"/>
        <end position="84"/>
    </location>
</feature>
<evidence type="ECO:0000256" key="1">
    <source>
        <dbReference type="SAM" id="MobiDB-lite"/>
    </source>
</evidence>
<organism evidence="3 4">
    <name type="scientific">Exophiala mesophila</name>
    <name type="common">Black yeast-like fungus</name>
    <dbReference type="NCBI Taxonomy" id="212818"/>
    <lineage>
        <taxon>Eukaryota</taxon>
        <taxon>Fungi</taxon>
        <taxon>Dikarya</taxon>
        <taxon>Ascomycota</taxon>
        <taxon>Pezizomycotina</taxon>
        <taxon>Eurotiomycetes</taxon>
        <taxon>Chaetothyriomycetidae</taxon>
        <taxon>Chaetothyriales</taxon>
        <taxon>Herpotrichiellaceae</taxon>
        <taxon>Exophiala</taxon>
    </lineage>
</organism>
<feature type="chain" id="PRO_5019317073" description="Ig-like domain-containing protein" evidence="2">
    <location>
        <begin position="22"/>
        <end position="132"/>
    </location>
</feature>
<evidence type="ECO:0008006" key="5">
    <source>
        <dbReference type="Google" id="ProtNLM"/>
    </source>
</evidence>
<protein>
    <recommendedName>
        <fullName evidence="5">Ig-like domain-containing protein</fullName>
    </recommendedName>
</protein>
<evidence type="ECO:0000313" key="3">
    <source>
        <dbReference type="EMBL" id="RVX67613.1"/>
    </source>
</evidence>
<dbReference type="EMBL" id="NAJM01000046">
    <property type="protein sequence ID" value="RVX67613.1"/>
    <property type="molecule type" value="Genomic_DNA"/>
</dbReference>
<keyword evidence="2" id="KW-0732">Signal</keyword>
<sequence>MALSLLFKTSSLFISVPSATLYSIKLPPVRNCEYTKVVTMSSPADSQRRSTPPSSTGSTTADYFSNASTSFNERSPGAQKKSEQATDLLITTLKRRSDSLTLCLFSGLVEASDNISTPQKRELTWINVDPGQ</sequence>
<evidence type="ECO:0000256" key="2">
    <source>
        <dbReference type="SAM" id="SignalP"/>
    </source>
</evidence>
<accession>A0A438MXE0</accession>
<feature type="signal peptide" evidence="2">
    <location>
        <begin position="1"/>
        <end position="21"/>
    </location>
</feature>
<comment type="caution">
    <text evidence="3">The sequence shown here is derived from an EMBL/GenBank/DDBJ whole genome shotgun (WGS) entry which is preliminary data.</text>
</comment>
<dbReference type="AlphaFoldDB" id="A0A438MXE0"/>
<feature type="compositionally biased region" description="Polar residues" evidence="1">
    <location>
        <begin position="61"/>
        <end position="73"/>
    </location>
</feature>
<feature type="compositionally biased region" description="Low complexity" evidence="1">
    <location>
        <begin position="50"/>
        <end position="60"/>
    </location>
</feature>
<evidence type="ECO:0000313" key="4">
    <source>
        <dbReference type="Proteomes" id="UP000288859"/>
    </source>
</evidence>
<reference evidence="3 4" key="1">
    <citation type="submission" date="2017-03" db="EMBL/GenBank/DDBJ databases">
        <title>Genomes of endolithic fungi from Antarctica.</title>
        <authorList>
            <person name="Coleine C."/>
            <person name="Masonjones S."/>
            <person name="Stajich J.E."/>
        </authorList>
    </citation>
    <scope>NUCLEOTIDE SEQUENCE [LARGE SCALE GENOMIC DNA]</scope>
    <source>
        <strain evidence="3 4">CCFEE 6314</strain>
    </source>
</reference>